<dbReference type="EMBL" id="FNQH01000013">
    <property type="protein sequence ID" value="SEA95607.1"/>
    <property type="molecule type" value="Genomic_DNA"/>
</dbReference>
<protein>
    <recommendedName>
        <fullName evidence="6">ATP-dependent Clp protease proteolytic subunit</fullName>
    </recommendedName>
</protein>
<evidence type="ECO:0000256" key="6">
    <source>
        <dbReference type="RuleBase" id="RU003567"/>
    </source>
</evidence>
<proteinExistence type="inferred from homology"/>
<evidence type="ECO:0000313" key="7">
    <source>
        <dbReference type="EMBL" id="SEA95607.1"/>
    </source>
</evidence>
<keyword evidence="5" id="KW-0720">Serine protease</keyword>
<keyword evidence="2" id="KW-0963">Cytoplasm</keyword>
<name>A0AB38A3W8_9LACT</name>
<dbReference type="RefSeq" id="WP_245826763.1">
    <property type="nucleotide sequence ID" value="NZ_FJNA01000005.1"/>
</dbReference>
<dbReference type="Proteomes" id="UP000199042">
    <property type="component" value="Unassembled WGS sequence"/>
</dbReference>
<accession>A0AB38A3W8</accession>
<dbReference type="Gene3D" id="3.90.226.10">
    <property type="entry name" value="2-enoyl-CoA Hydratase, Chain A, domain 1"/>
    <property type="match status" value="1"/>
</dbReference>
<dbReference type="Pfam" id="PF00574">
    <property type="entry name" value="CLP_protease"/>
    <property type="match status" value="1"/>
</dbReference>
<comment type="similarity">
    <text evidence="1 6">Belongs to the peptidase S14 family.</text>
</comment>
<keyword evidence="3 7" id="KW-0645">Protease</keyword>
<dbReference type="PANTHER" id="PTHR10381">
    <property type="entry name" value="ATP-DEPENDENT CLP PROTEASE PROTEOLYTIC SUBUNIT"/>
    <property type="match status" value="1"/>
</dbReference>
<dbReference type="GO" id="GO:0004176">
    <property type="term" value="F:ATP-dependent peptidase activity"/>
    <property type="evidence" value="ECO:0007669"/>
    <property type="project" value="InterPro"/>
</dbReference>
<keyword evidence="4" id="KW-0378">Hydrolase</keyword>
<evidence type="ECO:0000313" key="8">
    <source>
        <dbReference type="Proteomes" id="UP000199042"/>
    </source>
</evidence>
<dbReference type="SUPFAM" id="SSF52096">
    <property type="entry name" value="ClpP/crotonase"/>
    <property type="match status" value="1"/>
</dbReference>
<dbReference type="GO" id="GO:0006515">
    <property type="term" value="P:protein quality control for misfolded or incompletely synthesized proteins"/>
    <property type="evidence" value="ECO:0007669"/>
    <property type="project" value="TreeGrafter"/>
</dbReference>
<dbReference type="InterPro" id="IPR029045">
    <property type="entry name" value="ClpP/crotonase-like_dom_sf"/>
</dbReference>
<evidence type="ECO:0000256" key="1">
    <source>
        <dbReference type="ARBA" id="ARBA00007039"/>
    </source>
</evidence>
<sequence>MKLNELMKKNPIENKLEIKNEAEGTIELFMYGTVGYSVYLNGIKYALGDVVGNEINVHINSYGGDLFEGIAIKNFLLNRPEKINVYIDGIAASAASVIAMAGDHIVMPSDAQMMIHNPWTYTMGNAKELRKTADDLDKAQTSLEKSYMNRFKGTEDELKTLLDEETYLTADEAVLFGLADKIDGQVSDDDEPNAKAALIKKFAAQAVPAVTNTVETPEETKPEVPQNTFAQNLLKILEVK</sequence>
<dbReference type="GO" id="GO:0051117">
    <property type="term" value="F:ATPase binding"/>
    <property type="evidence" value="ECO:0007669"/>
    <property type="project" value="TreeGrafter"/>
</dbReference>
<dbReference type="InterPro" id="IPR023562">
    <property type="entry name" value="ClpP/TepA"/>
</dbReference>
<dbReference type="PANTHER" id="PTHR10381:SF70">
    <property type="entry name" value="ATP-DEPENDENT CLP PROTEASE PROTEOLYTIC SUBUNIT"/>
    <property type="match status" value="1"/>
</dbReference>
<keyword evidence="8" id="KW-1185">Reference proteome</keyword>
<dbReference type="CDD" id="cd07016">
    <property type="entry name" value="S14_ClpP_1"/>
    <property type="match status" value="1"/>
</dbReference>
<organism evidence="7 8">
    <name type="scientific">Trichococcus collinsii</name>
    <dbReference type="NCBI Taxonomy" id="157076"/>
    <lineage>
        <taxon>Bacteria</taxon>
        <taxon>Bacillati</taxon>
        <taxon>Bacillota</taxon>
        <taxon>Bacilli</taxon>
        <taxon>Lactobacillales</taxon>
        <taxon>Carnobacteriaceae</taxon>
        <taxon>Trichococcus</taxon>
    </lineage>
</organism>
<evidence type="ECO:0000256" key="2">
    <source>
        <dbReference type="ARBA" id="ARBA00022490"/>
    </source>
</evidence>
<evidence type="ECO:0000256" key="4">
    <source>
        <dbReference type="ARBA" id="ARBA00022801"/>
    </source>
</evidence>
<reference evidence="7 8" key="1">
    <citation type="submission" date="2016-10" db="EMBL/GenBank/DDBJ databases">
        <authorList>
            <person name="Varghese N."/>
            <person name="Submissions S."/>
        </authorList>
    </citation>
    <scope>NUCLEOTIDE SEQUENCE [LARGE SCALE GENOMIC DNA]</scope>
    <source>
        <strain evidence="7 8">DSM 14526</strain>
    </source>
</reference>
<comment type="caution">
    <text evidence="7">The sequence shown here is derived from an EMBL/GenBank/DDBJ whole genome shotgun (WGS) entry which is preliminary data.</text>
</comment>
<dbReference type="NCBIfam" id="NF045542">
    <property type="entry name" value="Clp_rel_HeadMat"/>
    <property type="match status" value="1"/>
</dbReference>
<dbReference type="GO" id="GO:0004252">
    <property type="term" value="F:serine-type endopeptidase activity"/>
    <property type="evidence" value="ECO:0007669"/>
    <property type="project" value="InterPro"/>
</dbReference>
<dbReference type="AlphaFoldDB" id="A0AB38A3W8"/>
<evidence type="ECO:0000256" key="5">
    <source>
        <dbReference type="ARBA" id="ARBA00022825"/>
    </source>
</evidence>
<dbReference type="InterPro" id="IPR001907">
    <property type="entry name" value="ClpP"/>
</dbReference>
<dbReference type="GO" id="GO:0009368">
    <property type="term" value="C:endopeptidase Clp complex"/>
    <property type="evidence" value="ECO:0007669"/>
    <property type="project" value="TreeGrafter"/>
</dbReference>
<dbReference type="PRINTS" id="PR00127">
    <property type="entry name" value="CLPPROTEASEP"/>
</dbReference>
<gene>
    <name evidence="7" type="ORF">SAMN04488525_11312</name>
</gene>
<evidence type="ECO:0000256" key="3">
    <source>
        <dbReference type="ARBA" id="ARBA00022670"/>
    </source>
</evidence>